<organism evidence="1 2">
    <name type="scientific">Heyndrickxia sporothermodurans</name>
    <dbReference type="NCBI Taxonomy" id="46224"/>
    <lineage>
        <taxon>Bacteria</taxon>
        <taxon>Bacillati</taxon>
        <taxon>Bacillota</taxon>
        <taxon>Bacilli</taxon>
        <taxon>Bacillales</taxon>
        <taxon>Bacillaceae</taxon>
        <taxon>Heyndrickxia</taxon>
    </lineage>
</organism>
<dbReference type="AlphaFoldDB" id="A0A150KJD2"/>
<gene>
    <name evidence="1" type="ORF">B4102_4259</name>
</gene>
<name>A0A150KJD2_9BACI</name>
<evidence type="ECO:0000313" key="1">
    <source>
        <dbReference type="EMBL" id="KYC83998.1"/>
    </source>
</evidence>
<dbReference type="Proteomes" id="UP000075666">
    <property type="component" value="Unassembled WGS sequence"/>
</dbReference>
<protein>
    <submittedName>
        <fullName evidence="1">Uncharacterized protein</fullName>
    </submittedName>
</protein>
<comment type="caution">
    <text evidence="1">The sequence shown here is derived from an EMBL/GenBank/DDBJ whole genome shotgun (WGS) entry which is preliminary data.</text>
</comment>
<dbReference type="PATRIC" id="fig|46224.3.peg.2441"/>
<accession>A0A150KJD2</accession>
<keyword evidence="2" id="KW-1185">Reference proteome</keyword>
<reference evidence="1 2" key="1">
    <citation type="submission" date="2016-01" db="EMBL/GenBank/DDBJ databases">
        <title>Genome Sequences of Twelve Sporeforming Bacillus Species Isolated from Foods.</title>
        <authorList>
            <person name="Berendsen E.M."/>
            <person name="Wells-Bennik M.H."/>
            <person name="Krawcyk A.O."/>
            <person name="De Jong A."/>
            <person name="Holsappel S."/>
            <person name="Eijlander R.T."/>
            <person name="Kuipers O.P."/>
        </authorList>
    </citation>
    <scope>NUCLEOTIDE SEQUENCE [LARGE SCALE GENOMIC DNA]</scope>
    <source>
        <strain evidence="1 2">B4102</strain>
    </source>
</reference>
<dbReference type="EMBL" id="LQYN01000173">
    <property type="protein sequence ID" value="KYC83998.1"/>
    <property type="molecule type" value="Genomic_DNA"/>
</dbReference>
<sequence>MSGDIKKEAIKYMKMILDFGESPFLRRSWGHFSKYLMAN</sequence>
<evidence type="ECO:0000313" key="2">
    <source>
        <dbReference type="Proteomes" id="UP000075666"/>
    </source>
</evidence>
<proteinExistence type="predicted"/>